<protein>
    <recommendedName>
        <fullName evidence="1">Pleiotropic ABC efflux transporter N-terminal domain-containing protein</fullName>
    </recommendedName>
</protein>
<sequence>MAESAPPSHGIPRPTLNSPKTGVRYFWACRPPRGSAPAYDRLRKGILTIGDDAGEIDISKLGFKEKKCFLDRLVKLPDEDNEKFLLKLRNRIDQVGITTPTIEVRFEHLNVEAEASVGAKALPTIPNFIAGILEVYD</sequence>
<reference evidence="2 3" key="1">
    <citation type="submission" date="2024-01" db="EMBL/GenBank/DDBJ databases">
        <authorList>
            <person name="Waweru B."/>
        </authorList>
    </citation>
    <scope>NUCLEOTIDE SEQUENCE [LARGE SCALE GENOMIC DNA]</scope>
</reference>
<dbReference type="AlphaFoldDB" id="A0AAV1RLK3"/>
<name>A0AAV1RLK3_9ROSI</name>
<evidence type="ECO:0000313" key="2">
    <source>
        <dbReference type="EMBL" id="CAK7336267.1"/>
    </source>
</evidence>
<dbReference type="Pfam" id="PF14510">
    <property type="entry name" value="ABC_trans_N"/>
    <property type="match status" value="1"/>
</dbReference>
<dbReference type="PANTHER" id="PTHR48040">
    <property type="entry name" value="PLEIOTROPIC DRUG RESISTANCE PROTEIN 1-LIKE ISOFORM X1"/>
    <property type="match status" value="1"/>
</dbReference>
<dbReference type="EMBL" id="CAWUPB010000994">
    <property type="protein sequence ID" value="CAK7336267.1"/>
    <property type="molecule type" value="Genomic_DNA"/>
</dbReference>
<organism evidence="2 3">
    <name type="scientific">Dovyalis caffra</name>
    <dbReference type="NCBI Taxonomy" id="77055"/>
    <lineage>
        <taxon>Eukaryota</taxon>
        <taxon>Viridiplantae</taxon>
        <taxon>Streptophyta</taxon>
        <taxon>Embryophyta</taxon>
        <taxon>Tracheophyta</taxon>
        <taxon>Spermatophyta</taxon>
        <taxon>Magnoliopsida</taxon>
        <taxon>eudicotyledons</taxon>
        <taxon>Gunneridae</taxon>
        <taxon>Pentapetalae</taxon>
        <taxon>rosids</taxon>
        <taxon>fabids</taxon>
        <taxon>Malpighiales</taxon>
        <taxon>Salicaceae</taxon>
        <taxon>Flacourtieae</taxon>
        <taxon>Dovyalis</taxon>
    </lineage>
</organism>
<dbReference type="PANTHER" id="PTHR48040:SF20">
    <property type="entry name" value="PLEIOTROPIC DRUG RESISTANCE PROTEIN 1"/>
    <property type="match status" value="1"/>
</dbReference>
<comment type="caution">
    <text evidence="2">The sequence shown here is derived from an EMBL/GenBank/DDBJ whole genome shotgun (WGS) entry which is preliminary data.</text>
</comment>
<feature type="domain" description="Pleiotropic ABC efflux transporter N-terminal" evidence="1">
    <location>
        <begin position="77"/>
        <end position="128"/>
    </location>
</feature>
<evidence type="ECO:0000259" key="1">
    <source>
        <dbReference type="Pfam" id="PF14510"/>
    </source>
</evidence>
<keyword evidence="3" id="KW-1185">Reference proteome</keyword>
<gene>
    <name evidence="2" type="ORF">DCAF_LOCUS11274</name>
</gene>
<evidence type="ECO:0000313" key="3">
    <source>
        <dbReference type="Proteomes" id="UP001314170"/>
    </source>
</evidence>
<accession>A0AAV1RLK3</accession>
<dbReference type="Proteomes" id="UP001314170">
    <property type="component" value="Unassembled WGS sequence"/>
</dbReference>
<proteinExistence type="predicted"/>
<dbReference type="InterPro" id="IPR029481">
    <property type="entry name" value="ABC_trans_N"/>
</dbReference>